<evidence type="ECO:0000313" key="13">
    <source>
        <dbReference type="Proteomes" id="UP000824211"/>
    </source>
</evidence>
<dbReference type="EMBL" id="DWXX01000105">
    <property type="protein sequence ID" value="HJB59222.1"/>
    <property type="molecule type" value="Genomic_DNA"/>
</dbReference>
<dbReference type="InterPro" id="IPR007229">
    <property type="entry name" value="Nic_PRibTrfase-Fam"/>
</dbReference>
<name>A0A9D2MEJ3_9FIRM</name>
<dbReference type="NCBIfam" id="TIGR01513">
    <property type="entry name" value="NAPRTase_put"/>
    <property type="match status" value="1"/>
</dbReference>
<accession>A0A9D2MEJ3</accession>
<protein>
    <recommendedName>
        <fullName evidence="3 9">Nicotinate phosphoribosyltransferase</fullName>
        <ecNumber evidence="3 9">6.3.4.21</ecNumber>
    </recommendedName>
</protein>
<comment type="catalytic activity">
    <reaction evidence="8 9">
        <text>5-phospho-alpha-D-ribose 1-diphosphate + nicotinate + ATP + H2O = nicotinate beta-D-ribonucleotide + ADP + phosphate + diphosphate</text>
        <dbReference type="Rhea" id="RHEA:36163"/>
        <dbReference type="ChEBI" id="CHEBI:15377"/>
        <dbReference type="ChEBI" id="CHEBI:30616"/>
        <dbReference type="ChEBI" id="CHEBI:32544"/>
        <dbReference type="ChEBI" id="CHEBI:33019"/>
        <dbReference type="ChEBI" id="CHEBI:43474"/>
        <dbReference type="ChEBI" id="CHEBI:57502"/>
        <dbReference type="ChEBI" id="CHEBI:58017"/>
        <dbReference type="ChEBI" id="CHEBI:456216"/>
        <dbReference type="EC" id="6.3.4.21"/>
    </reaction>
</comment>
<dbReference type="SUPFAM" id="SSF51690">
    <property type="entry name" value="Nicotinate/Quinolinate PRTase C-terminal domain-like"/>
    <property type="match status" value="1"/>
</dbReference>
<dbReference type="AlphaFoldDB" id="A0A9D2MEJ3"/>
<reference evidence="12" key="2">
    <citation type="submission" date="2021-04" db="EMBL/GenBank/DDBJ databases">
        <authorList>
            <person name="Gilroy R."/>
        </authorList>
    </citation>
    <scope>NUCLEOTIDE SEQUENCE</scope>
    <source>
        <strain evidence="12">ChiHjej9B8-13557</strain>
    </source>
</reference>
<comment type="similarity">
    <text evidence="2 9">Belongs to the NAPRTase family.</text>
</comment>
<evidence type="ECO:0000256" key="8">
    <source>
        <dbReference type="ARBA" id="ARBA00048668"/>
    </source>
</evidence>
<feature type="domain" description="Nicotinate phosphoribosyltransferase C-terminal" evidence="11">
    <location>
        <begin position="385"/>
        <end position="495"/>
    </location>
</feature>
<evidence type="ECO:0000256" key="4">
    <source>
        <dbReference type="ARBA" id="ARBA00022553"/>
    </source>
</evidence>
<dbReference type="Pfam" id="PF17767">
    <property type="entry name" value="NAPRTase_N"/>
    <property type="match status" value="1"/>
</dbReference>
<comment type="PTM">
    <text evidence="9">Transiently phosphorylated on a His residue during the reaction cycle. Phosphorylation strongly increases the affinity for substrates and increases the rate of nicotinate D-ribonucleotide production. Dephosphorylation regenerates the low-affinity form of the enzyme, leading to product release.</text>
</comment>
<dbReference type="Proteomes" id="UP000824211">
    <property type="component" value="Unassembled WGS sequence"/>
</dbReference>
<dbReference type="PANTHER" id="PTHR11098">
    <property type="entry name" value="NICOTINATE PHOSPHORIBOSYLTRANSFERASE"/>
    <property type="match status" value="1"/>
</dbReference>
<sequence length="509" mass="57400">MESKENKIEVIPYIPDEDYDNPAMVVDFYEFTMANCLFLHGYKDTKLVFDMFFRKNPDDQGYSISAGQRKLTRFLLNYHFNAQDIWWLRTKGMSEEFCEYLRTYRWKGDMYALPEGTVCYPNVQMVRIECDMVGAILIETYLLQTINFHSLIATKATRVVGLNTHTPRSVMEFGTRRAQGESAGNDGAYAAILGGCVGTANCLAEMKFGAEVKAVGTVAHSFIEFFPTEFDAFKAFADTYPDSVSLLLDTYNIMESGLPNLIRLDDYLIEKYPDDPNKRVKSARIDSGDLARGSKRLRKALDTAGKPYIKLVASNALDERKIANMELYEHAHFDSYGVGENLITSASDPVFGGVYKLVAVKQPDGSYLPKMKISDSVSKAIIPGKKMPWRLYDANGQAQCDLIAMDGEVIEAGKPVTMVNLDPDAVERVITFTPTAVKPLLVPYILDGQLAIELPSISERRDYVVRQLTSEVWESELRMECPHKHYVNMTPAVAECREQLYAEYHGGRM</sequence>
<keyword evidence="12" id="KW-0328">Glycosyltransferase</keyword>
<dbReference type="InterPro" id="IPR006405">
    <property type="entry name" value="Nic_PRibTrfase_pncB"/>
</dbReference>
<dbReference type="InterPro" id="IPR036068">
    <property type="entry name" value="Nicotinate_pribotase-like_C"/>
</dbReference>
<dbReference type="SUPFAM" id="SSF54675">
    <property type="entry name" value="Nicotinate/Quinolinate PRTase N-terminal domain-like"/>
    <property type="match status" value="1"/>
</dbReference>
<dbReference type="Pfam" id="PF17956">
    <property type="entry name" value="NAPRTase_C"/>
    <property type="match status" value="1"/>
</dbReference>
<comment type="caution">
    <text evidence="12">The sequence shown here is derived from an EMBL/GenBank/DDBJ whole genome shotgun (WGS) entry which is preliminary data.</text>
</comment>
<evidence type="ECO:0000256" key="1">
    <source>
        <dbReference type="ARBA" id="ARBA00004952"/>
    </source>
</evidence>
<evidence type="ECO:0000259" key="11">
    <source>
        <dbReference type="Pfam" id="PF17956"/>
    </source>
</evidence>
<evidence type="ECO:0000313" key="12">
    <source>
        <dbReference type="EMBL" id="HJB59222.1"/>
    </source>
</evidence>
<dbReference type="PIRSF" id="PIRSF000484">
    <property type="entry name" value="NAPRT"/>
    <property type="match status" value="1"/>
</dbReference>
<evidence type="ECO:0000256" key="6">
    <source>
        <dbReference type="ARBA" id="ARBA00022642"/>
    </source>
</evidence>
<evidence type="ECO:0000256" key="5">
    <source>
        <dbReference type="ARBA" id="ARBA00022598"/>
    </source>
</evidence>
<dbReference type="GO" id="GO:0004516">
    <property type="term" value="F:nicotinate phosphoribosyltransferase activity"/>
    <property type="evidence" value="ECO:0007669"/>
    <property type="project" value="UniProtKB-UniRule"/>
</dbReference>
<dbReference type="GO" id="GO:0016757">
    <property type="term" value="F:glycosyltransferase activity"/>
    <property type="evidence" value="ECO:0007669"/>
    <property type="project" value="UniProtKB-KW"/>
</dbReference>
<reference evidence="12" key="1">
    <citation type="journal article" date="2021" name="PeerJ">
        <title>Extensive microbial diversity within the chicken gut microbiome revealed by metagenomics and culture.</title>
        <authorList>
            <person name="Gilroy R."/>
            <person name="Ravi A."/>
            <person name="Getino M."/>
            <person name="Pursley I."/>
            <person name="Horton D.L."/>
            <person name="Alikhan N.F."/>
            <person name="Baker D."/>
            <person name="Gharbi K."/>
            <person name="Hall N."/>
            <person name="Watson M."/>
            <person name="Adriaenssens E.M."/>
            <person name="Foster-Nyarko E."/>
            <person name="Jarju S."/>
            <person name="Secka A."/>
            <person name="Antonio M."/>
            <person name="Oren A."/>
            <person name="Chaudhuri R.R."/>
            <person name="La Ragione R."/>
            <person name="Hildebrand F."/>
            <person name="Pallen M.J."/>
        </authorList>
    </citation>
    <scope>NUCLEOTIDE SEQUENCE</scope>
    <source>
        <strain evidence="12">ChiHjej9B8-13557</strain>
    </source>
</reference>
<comment type="function">
    <text evidence="9">Catalyzes the first step in the biosynthesis of NAD from nicotinic acid, the ATP-dependent synthesis of beta-nicotinate D-ribonucleotide from nicotinate and 5-phospho-D-ribose 1-phosphate.</text>
</comment>
<evidence type="ECO:0000256" key="2">
    <source>
        <dbReference type="ARBA" id="ARBA00010897"/>
    </source>
</evidence>
<keyword evidence="5 9" id="KW-0436">Ligase</keyword>
<dbReference type="GO" id="GO:0034355">
    <property type="term" value="P:NAD+ biosynthetic process via the salvage pathway"/>
    <property type="evidence" value="ECO:0007669"/>
    <property type="project" value="TreeGrafter"/>
</dbReference>
<dbReference type="Gene3D" id="3.20.20.70">
    <property type="entry name" value="Aldolase class I"/>
    <property type="match status" value="1"/>
</dbReference>
<evidence type="ECO:0000256" key="3">
    <source>
        <dbReference type="ARBA" id="ARBA00013236"/>
    </source>
</evidence>
<gene>
    <name evidence="12" type="ORF">H9771_06165</name>
</gene>
<evidence type="ECO:0000256" key="7">
    <source>
        <dbReference type="ARBA" id="ARBA00022679"/>
    </source>
</evidence>
<keyword evidence="6 9" id="KW-0662">Pyridine nucleotide biosynthesis</keyword>
<evidence type="ECO:0000256" key="9">
    <source>
        <dbReference type="RuleBase" id="RU365100"/>
    </source>
</evidence>
<dbReference type="NCBIfam" id="NF009131">
    <property type="entry name" value="PRK12484.1"/>
    <property type="match status" value="1"/>
</dbReference>
<evidence type="ECO:0000259" key="10">
    <source>
        <dbReference type="Pfam" id="PF17767"/>
    </source>
</evidence>
<keyword evidence="4" id="KW-0597">Phosphoprotein</keyword>
<proteinExistence type="inferred from homology"/>
<dbReference type="NCBIfam" id="NF006695">
    <property type="entry name" value="PRK09243.1-2"/>
    <property type="match status" value="1"/>
</dbReference>
<dbReference type="InterPro" id="IPR040727">
    <property type="entry name" value="NAPRTase_N"/>
</dbReference>
<dbReference type="PANTHER" id="PTHR11098:SF1">
    <property type="entry name" value="NICOTINATE PHOSPHORIBOSYLTRANSFERASE"/>
    <property type="match status" value="1"/>
</dbReference>
<keyword evidence="7 9" id="KW-0808">Transferase</keyword>
<dbReference type="InterPro" id="IPR041619">
    <property type="entry name" value="NAPRTase_C"/>
</dbReference>
<comment type="pathway">
    <text evidence="1 9">Cofactor biosynthesis; NAD(+) biosynthesis; nicotinate D-ribonucleotide from nicotinate: step 1/1.</text>
</comment>
<dbReference type="InterPro" id="IPR013785">
    <property type="entry name" value="Aldolase_TIM"/>
</dbReference>
<dbReference type="Gene3D" id="3.20.140.10">
    <property type="entry name" value="nicotinate phosphoribosyltransferase"/>
    <property type="match status" value="1"/>
</dbReference>
<dbReference type="GO" id="GO:0005829">
    <property type="term" value="C:cytosol"/>
    <property type="evidence" value="ECO:0007669"/>
    <property type="project" value="TreeGrafter"/>
</dbReference>
<dbReference type="EC" id="6.3.4.21" evidence="3 9"/>
<organism evidence="12 13">
    <name type="scientific">Candidatus Faecalibacterium faecipullorum</name>
    <dbReference type="NCBI Taxonomy" id="2838578"/>
    <lineage>
        <taxon>Bacteria</taxon>
        <taxon>Bacillati</taxon>
        <taxon>Bacillota</taxon>
        <taxon>Clostridia</taxon>
        <taxon>Eubacteriales</taxon>
        <taxon>Oscillospiraceae</taxon>
        <taxon>Faecalibacterium</taxon>
    </lineage>
</organism>
<feature type="domain" description="Nicotinate phosphoribosyltransferase N-terminal" evidence="10">
    <location>
        <begin position="25"/>
        <end position="147"/>
    </location>
</feature>